<dbReference type="InterPro" id="IPR048110">
    <property type="entry name" value="SA1362/YqhP-like"/>
</dbReference>
<evidence type="ECO:0000256" key="2">
    <source>
        <dbReference type="SAM" id="Phobius"/>
    </source>
</evidence>
<name>A0A9X3WT21_9BACI</name>
<evidence type="ECO:0000313" key="4">
    <source>
        <dbReference type="Proteomes" id="UP001145050"/>
    </source>
</evidence>
<reference evidence="3" key="1">
    <citation type="submission" date="2022-06" db="EMBL/GenBank/DDBJ databases">
        <title>Aquibacillus sp. a new bacterium isolated from soil saline samples.</title>
        <authorList>
            <person name="Galisteo C."/>
            <person name="De La Haba R."/>
            <person name="Sanchez-Porro C."/>
            <person name="Ventosa A."/>
        </authorList>
    </citation>
    <scope>NUCLEOTIDE SEQUENCE</scope>
    <source>
        <strain evidence="3">3ASR75-11</strain>
    </source>
</reference>
<accession>A0A9X3WT21</accession>
<feature type="region of interest" description="Disordered" evidence="1">
    <location>
        <begin position="71"/>
        <end position="110"/>
    </location>
</feature>
<dbReference type="RefSeq" id="WP_272437105.1">
    <property type="nucleotide sequence ID" value="NZ_JAMQKB010000013.1"/>
</dbReference>
<evidence type="ECO:0000256" key="1">
    <source>
        <dbReference type="SAM" id="MobiDB-lite"/>
    </source>
</evidence>
<gene>
    <name evidence="3" type="ORF">NC797_12380</name>
</gene>
<sequence>MIRHKLSLFVYLLIGLAIFGFVTQLATNTTSLLSSLVMMAAIGAAMYGLVYFFFLRKRTSNEMRKYKKAVRQTKKKYKNDVPSKKTLSHTIKKKAPLTQKSRLSKTRPTHLKVIEGNKQKRKNRATF</sequence>
<proteinExistence type="predicted"/>
<keyword evidence="2" id="KW-1133">Transmembrane helix</keyword>
<keyword evidence="2" id="KW-0472">Membrane</keyword>
<keyword evidence="2" id="KW-0812">Transmembrane</keyword>
<comment type="caution">
    <text evidence="3">The sequence shown here is derived from an EMBL/GenBank/DDBJ whole genome shotgun (WGS) entry which is preliminary data.</text>
</comment>
<evidence type="ECO:0000313" key="3">
    <source>
        <dbReference type="EMBL" id="MDC3425297.1"/>
    </source>
</evidence>
<dbReference type="Proteomes" id="UP001145050">
    <property type="component" value="Unassembled WGS sequence"/>
</dbReference>
<dbReference type="EMBL" id="JAMQKB010000013">
    <property type="protein sequence ID" value="MDC3425297.1"/>
    <property type="molecule type" value="Genomic_DNA"/>
</dbReference>
<feature type="transmembrane region" description="Helical" evidence="2">
    <location>
        <begin position="32"/>
        <end position="55"/>
    </location>
</feature>
<feature type="transmembrane region" description="Helical" evidence="2">
    <location>
        <begin position="7"/>
        <end position="26"/>
    </location>
</feature>
<protein>
    <submittedName>
        <fullName evidence="3">Uncharacterized protein</fullName>
    </submittedName>
</protein>
<dbReference type="NCBIfam" id="NF041554">
    <property type="entry name" value="SA1362_fam"/>
    <property type="match status" value="1"/>
</dbReference>
<dbReference type="AlphaFoldDB" id="A0A9X3WT21"/>
<organism evidence="3 4">
    <name type="scientific">Terrihalobacillus insolitus</name>
    <dbReference type="NCBI Taxonomy" id="2950438"/>
    <lineage>
        <taxon>Bacteria</taxon>
        <taxon>Bacillati</taxon>
        <taxon>Bacillota</taxon>
        <taxon>Bacilli</taxon>
        <taxon>Bacillales</taxon>
        <taxon>Bacillaceae</taxon>
        <taxon>Terrihalobacillus</taxon>
    </lineage>
</organism>
<feature type="compositionally biased region" description="Basic residues" evidence="1">
    <location>
        <begin position="86"/>
        <end position="95"/>
    </location>
</feature>
<keyword evidence="4" id="KW-1185">Reference proteome</keyword>